<protein>
    <submittedName>
        <fullName evidence="1">Uncharacterized protein</fullName>
    </submittedName>
</protein>
<dbReference type="EMBL" id="GBRH01262797">
    <property type="protein sequence ID" value="JAD35098.1"/>
    <property type="molecule type" value="Transcribed_RNA"/>
</dbReference>
<organism evidence="1">
    <name type="scientific">Arundo donax</name>
    <name type="common">Giant reed</name>
    <name type="synonym">Donax arundinaceus</name>
    <dbReference type="NCBI Taxonomy" id="35708"/>
    <lineage>
        <taxon>Eukaryota</taxon>
        <taxon>Viridiplantae</taxon>
        <taxon>Streptophyta</taxon>
        <taxon>Embryophyta</taxon>
        <taxon>Tracheophyta</taxon>
        <taxon>Spermatophyta</taxon>
        <taxon>Magnoliopsida</taxon>
        <taxon>Liliopsida</taxon>
        <taxon>Poales</taxon>
        <taxon>Poaceae</taxon>
        <taxon>PACMAD clade</taxon>
        <taxon>Arundinoideae</taxon>
        <taxon>Arundineae</taxon>
        <taxon>Arundo</taxon>
    </lineage>
</organism>
<reference evidence="1" key="2">
    <citation type="journal article" date="2015" name="Data Brief">
        <title>Shoot transcriptome of the giant reed, Arundo donax.</title>
        <authorList>
            <person name="Barrero R.A."/>
            <person name="Guerrero F.D."/>
            <person name="Moolhuijzen P."/>
            <person name="Goolsby J.A."/>
            <person name="Tidwell J."/>
            <person name="Bellgard S.E."/>
            <person name="Bellgard M.I."/>
        </authorList>
    </citation>
    <scope>NUCLEOTIDE SEQUENCE</scope>
    <source>
        <tissue evidence="1">Shoot tissue taken approximately 20 cm above the soil surface</tissue>
    </source>
</reference>
<evidence type="ECO:0000313" key="1">
    <source>
        <dbReference type="EMBL" id="JAD35098.1"/>
    </source>
</evidence>
<dbReference type="AlphaFoldDB" id="A0A0A8ZBT8"/>
<name>A0A0A8ZBT8_ARUDO</name>
<proteinExistence type="predicted"/>
<sequence>MRYTLLEEYGFLKHWATDIATVLKMRLPFLPALLLNIFDPRKFSNSQMTANIQNGDE</sequence>
<reference evidence="1" key="1">
    <citation type="submission" date="2014-09" db="EMBL/GenBank/DDBJ databases">
        <authorList>
            <person name="Magalhaes I.L.F."/>
            <person name="Oliveira U."/>
            <person name="Santos F.R."/>
            <person name="Vidigal T.H.D.A."/>
            <person name="Brescovit A.D."/>
            <person name="Santos A.J."/>
        </authorList>
    </citation>
    <scope>NUCLEOTIDE SEQUENCE</scope>
    <source>
        <tissue evidence="1">Shoot tissue taken approximately 20 cm above the soil surface</tissue>
    </source>
</reference>
<accession>A0A0A8ZBT8</accession>